<evidence type="ECO:0000256" key="4">
    <source>
        <dbReference type="SAM" id="MobiDB-lite"/>
    </source>
</evidence>
<reference evidence="6 7" key="1">
    <citation type="journal article" date="2024" name="Nat. Commun.">
        <title>Phylogenomics reveals the evolutionary origins of lichenization in chlorophyte algae.</title>
        <authorList>
            <person name="Puginier C."/>
            <person name="Libourel C."/>
            <person name="Otte J."/>
            <person name="Skaloud P."/>
            <person name="Haon M."/>
            <person name="Grisel S."/>
            <person name="Petersen M."/>
            <person name="Berrin J.G."/>
            <person name="Delaux P.M."/>
            <person name="Dal Grande F."/>
            <person name="Keller J."/>
        </authorList>
    </citation>
    <scope>NUCLEOTIDE SEQUENCE [LARGE SCALE GENOMIC DNA]</scope>
    <source>
        <strain evidence="6 7">SAG 2043</strain>
    </source>
</reference>
<feature type="region of interest" description="Disordered" evidence="4">
    <location>
        <begin position="31"/>
        <end position="62"/>
    </location>
</feature>
<dbReference type="EMBL" id="JALJOR010000002">
    <property type="protein sequence ID" value="KAK9823204.1"/>
    <property type="molecule type" value="Genomic_DNA"/>
</dbReference>
<keyword evidence="7" id="KW-1185">Reference proteome</keyword>
<comment type="caution">
    <text evidence="6">The sequence shown here is derived from an EMBL/GenBank/DDBJ whole genome shotgun (WGS) entry which is preliminary data.</text>
</comment>
<dbReference type="Proteomes" id="UP001489004">
    <property type="component" value="Unassembled WGS sequence"/>
</dbReference>
<dbReference type="CDD" id="cd06464">
    <property type="entry name" value="ACD_sHsps-like"/>
    <property type="match status" value="1"/>
</dbReference>
<dbReference type="PANTHER" id="PTHR11527">
    <property type="entry name" value="HEAT-SHOCK PROTEIN 20 FAMILY MEMBER"/>
    <property type="match status" value="1"/>
</dbReference>
<evidence type="ECO:0000313" key="7">
    <source>
        <dbReference type="Proteomes" id="UP001489004"/>
    </source>
</evidence>
<sequence>MADMLRWWEKAGNPTTLEEFVRLWEKFEKAAADGTPADSASRPAPTSTAQEDNASSLSLPVDSEQTKDTYIYTADVPGLDRTDIKVRVNSDRQLTISGERKHPDRSPSPDNVKDYSDYTGQAKDSAAQRGQRFERRFGRFSRSLTLPRDADVKSISASVERGVLTLTVKKLEKDPDVTDIPIY</sequence>
<comment type="similarity">
    <text evidence="2 3">Belongs to the small heat shock protein (HSP20) family.</text>
</comment>
<feature type="compositionally biased region" description="Basic and acidic residues" evidence="4">
    <location>
        <begin position="98"/>
        <end position="116"/>
    </location>
</feature>
<dbReference type="AlphaFoldDB" id="A0AAW1QP49"/>
<protein>
    <recommendedName>
        <fullName evidence="5">SHSP domain-containing protein</fullName>
    </recommendedName>
</protein>
<dbReference type="SUPFAM" id="SSF49764">
    <property type="entry name" value="HSP20-like chaperones"/>
    <property type="match status" value="1"/>
</dbReference>
<proteinExistence type="inferred from homology"/>
<feature type="compositionally biased region" description="Polar residues" evidence="4">
    <location>
        <begin position="44"/>
        <end position="58"/>
    </location>
</feature>
<feature type="region of interest" description="Disordered" evidence="4">
    <location>
        <begin position="91"/>
        <end position="131"/>
    </location>
</feature>
<evidence type="ECO:0000256" key="1">
    <source>
        <dbReference type="ARBA" id="ARBA00023016"/>
    </source>
</evidence>
<dbReference type="Gene3D" id="2.60.40.790">
    <property type="match status" value="1"/>
</dbReference>
<evidence type="ECO:0000256" key="3">
    <source>
        <dbReference type="RuleBase" id="RU003616"/>
    </source>
</evidence>
<feature type="domain" description="SHSP" evidence="5">
    <location>
        <begin position="52"/>
        <end position="183"/>
    </location>
</feature>
<keyword evidence="1" id="KW-0346">Stress response</keyword>
<gene>
    <name evidence="6" type="ORF">WJX72_001090</name>
</gene>
<evidence type="ECO:0000256" key="2">
    <source>
        <dbReference type="PROSITE-ProRule" id="PRU00285"/>
    </source>
</evidence>
<evidence type="ECO:0000259" key="5">
    <source>
        <dbReference type="PROSITE" id="PS01031"/>
    </source>
</evidence>
<organism evidence="6 7">
    <name type="scientific">[Myrmecia] bisecta</name>
    <dbReference type="NCBI Taxonomy" id="41462"/>
    <lineage>
        <taxon>Eukaryota</taxon>
        <taxon>Viridiplantae</taxon>
        <taxon>Chlorophyta</taxon>
        <taxon>core chlorophytes</taxon>
        <taxon>Trebouxiophyceae</taxon>
        <taxon>Trebouxiales</taxon>
        <taxon>Trebouxiaceae</taxon>
        <taxon>Myrmecia</taxon>
    </lineage>
</organism>
<dbReference type="InterPro" id="IPR008978">
    <property type="entry name" value="HSP20-like_chaperone"/>
</dbReference>
<dbReference type="InterPro" id="IPR031107">
    <property type="entry name" value="Small_HSP"/>
</dbReference>
<dbReference type="PROSITE" id="PS01031">
    <property type="entry name" value="SHSP"/>
    <property type="match status" value="1"/>
</dbReference>
<evidence type="ECO:0000313" key="6">
    <source>
        <dbReference type="EMBL" id="KAK9823204.1"/>
    </source>
</evidence>
<accession>A0AAW1QP49</accession>
<dbReference type="InterPro" id="IPR002068">
    <property type="entry name" value="A-crystallin/Hsp20_dom"/>
</dbReference>
<name>A0AAW1QP49_9CHLO</name>
<dbReference type="Pfam" id="PF00011">
    <property type="entry name" value="HSP20"/>
    <property type="match status" value="1"/>
</dbReference>